<keyword evidence="9 12" id="KW-0472">Membrane</keyword>
<dbReference type="Proteomes" id="UP000076481">
    <property type="component" value="Unassembled WGS sequence"/>
</dbReference>
<feature type="transmembrane region" description="Helical" evidence="12">
    <location>
        <begin position="118"/>
        <end position="142"/>
    </location>
</feature>
<comment type="caution">
    <text evidence="13">The sequence shown here is derived from an EMBL/GenBank/DDBJ whole genome shotgun (WGS) entry which is preliminary data.</text>
</comment>
<dbReference type="AlphaFoldDB" id="A0A165M1D0"/>
<dbReference type="InterPro" id="IPR001734">
    <property type="entry name" value="Na/solute_symporter"/>
</dbReference>
<feature type="transmembrane region" description="Helical" evidence="12">
    <location>
        <begin position="437"/>
        <end position="456"/>
    </location>
</feature>
<feature type="transmembrane region" description="Helical" evidence="12">
    <location>
        <begin position="78"/>
        <end position="97"/>
    </location>
</feature>
<protein>
    <submittedName>
        <fullName evidence="13">Sodium:solute symporter</fullName>
    </submittedName>
</protein>
<dbReference type="CDD" id="cd11493">
    <property type="entry name" value="SLC5sbd_NIS-like_u1"/>
    <property type="match status" value="1"/>
</dbReference>
<feature type="transmembrane region" description="Helical" evidence="12">
    <location>
        <begin position="321"/>
        <end position="341"/>
    </location>
</feature>
<dbReference type="InterPro" id="IPR051163">
    <property type="entry name" value="Sodium:Solute_Symporter_SSF"/>
</dbReference>
<dbReference type="GO" id="GO:0015293">
    <property type="term" value="F:symporter activity"/>
    <property type="evidence" value="ECO:0007669"/>
    <property type="project" value="TreeGrafter"/>
</dbReference>
<dbReference type="RefSeq" id="WP_303681251.1">
    <property type="nucleotide sequence ID" value="NZ_LVWG01000021.1"/>
</dbReference>
<keyword evidence="10" id="KW-0739">Sodium transport</keyword>
<feature type="transmembrane region" description="Helical" evidence="12">
    <location>
        <begin position="181"/>
        <end position="199"/>
    </location>
</feature>
<dbReference type="Gene3D" id="1.20.1730.10">
    <property type="entry name" value="Sodium/glucose cotransporter"/>
    <property type="match status" value="1"/>
</dbReference>
<reference evidence="13 14" key="1">
    <citation type="submission" date="2016-03" db="EMBL/GenBank/DDBJ databases">
        <title>Speciation and ecological success in dimly lit waters: horizontal gene transfer in a green sulfur bacteria bloom unveiled by metagenomic assembly.</title>
        <authorList>
            <person name="Llorens-Mares T."/>
            <person name="Liu Z."/>
            <person name="Allen L.Z."/>
            <person name="Rusch D.B."/>
            <person name="Craig M.T."/>
            <person name="Dupont C.L."/>
            <person name="Bryant D.A."/>
            <person name="Casamayor E.O."/>
        </authorList>
    </citation>
    <scope>NUCLEOTIDE SEQUENCE [LARGE SCALE GENOMIC DNA]</scope>
    <source>
        <strain evidence="13">CIII</strain>
    </source>
</reference>
<dbReference type="GO" id="GO:0005886">
    <property type="term" value="C:plasma membrane"/>
    <property type="evidence" value="ECO:0007669"/>
    <property type="project" value="UniProtKB-SubCell"/>
</dbReference>
<evidence type="ECO:0000256" key="5">
    <source>
        <dbReference type="ARBA" id="ARBA00022692"/>
    </source>
</evidence>
<evidence type="ECO:0000256" key="9">
    <source>
        <dbReference type="ARBA" id="ARBA00023136"/>
    </source>
</evidence>
<name>A0A165M1D0_PELLU</name>
<feature type="transmembrane region" description="Helical" evidence="12">
    <location>
        <begin position="148"/>
        <end position="169"/>
    </location>
</feature>
<evidence type="ECO:0000256" key="7">
    <source>
        <dbReference type="ARBA" id="ARBA00023053"/>
    </source>
</evidence>
<keyword evidence="5 12" id="KW-0812">Transmembrane</keyword>
<evidence type="ECO:0000256" key="2">
    <source>
        <dbReference type="ARBA" id="ARBA00006434"/>
    </source>
</evidence>
<keyword evidence="7" id="KW-0915">Sodium</keyword>
<dbReference type="GO" id="GO:0006814">
    <property type="term" value="P:sodium ion transport"/>
    <property type="evidence" value="ECO:0007669"/>
    <property type="project" value="UniProtKB-KW"/>
</dbReference>
<comment type="similarity">
    <text evidence="2 11">Belongs to the sodium:solute symporter (SSF) (TC 2.A.21) family.</text>
</comment>
<keyword evidence="4" id="KW-1003">Cell membrane</keyword>
<evidence type="ECO:0000256" key="11">
    <source>
        <dbReference type="RuleBase" id="RU362091"/>
    </source>
</evidence>
<evidence type="ECO:0000256" key="3">
    <source>
        <dbReference type="ARBA" id="ARBA00022448"/>
    </source>
</evidence>
<comment type="subcellular location">
    <subcellularLocation>
        <location evidence="1">Cell membrane</location>
        <topology evidence="1">Multi-pass membrane protein</topology>
    </subcellularLocation>
</comment>
<evidence type="ECO:0000256" key="8">
    <source>
        <dbReference type="ARBA" id="ARBA00023065"/>
    </source>
</evidence>
<keyword evidence="8" id="KW-0406">Ion transport</keyword>
<evidence type="ECO:0000256" key="6">
    <source>
        <dbReference type="ARBA" id="ARBA00022989"/>
    </source>
</evidence>
<evidence type="ECO:0000313" key="13">
    <source>
        <dbReference type="EMBL" id="KZK74692.1"/>
    </source>
</evidence>
<evidence type="ECO:0000256" key="1">
    <source>
        <dbReference type="ARBA" id="ARBA00004651"/>
    </source>
</evidence>
<keyword evidence="3" id="KW-0813">Transport</keyword>
<dbReference type="PROSITE" id="PS50283">
    <property type="entry name" value="NA_SOLUT_SYMP_3"/>
    <property type="match status" value="1"/>
</dbReference>
<dbReference type="EMBL" id="LVWG01000021">
    <property type="protein sequence ID" value="KZK74692.1"/>
    <property type="molecule type" value="Genomic_DNA"/>
</dbReference>
<keyword evidence="6 12" id="KW-1133">Transmembrane helix</keyword>
<dbReference type="InterPro" id="IPR038377">
    <property type="entry name" value="Na/Glc_symporter_sf"/>
</dbReference>
<evidence type="ECO:0000313" key="14">
    <source>
        <dbReference type="Proteomes" id="UP000076481"/>
    </source>
</evidence>
<feature type="transmembrane region" description="Helical" evidence="12">
    <location>
        <begin position="383"/>
        <end position="405"/>
    </location>
</feature>
<feature type="transmembrane region" description="Helical" evidence="12">
    <location>
        <begin position="412"/>
        <end position="431"/>
    </location>
</feature>
<feature type="transmembrane region" description="Helical" evidence="12">
    <location>
        <begin position="6"/>
        <end position="22"/>
    </location>
</feature>
<accession>A0A165M1D0</accession>
<gene>
    <name evidence="13" type="ORF">A3K90_09640</name>
</gene>
<evidence type="ECO:0000256" key="10">
    <source>
        <dbReference type="ARBA" id="ARBA00023201"/>
    </source>
</evidence>
<feature type="transmembrane region" description="Helical" evidence="12">
    <location>
        <begin position="361"/>
        <end position="377"/>
    </location>
</feature>
<feature type="transmembrane region" description="Helical" evidence="12">
    <location>
        <begin position="230"/>
        <end position="249"/>
    </location>
</feature>
<organism evidence="13 14">
    <name type="scientific">Pelodictyon luteolum</name>
    <dbReference type="NCBI Taxonomy" id="1100"/>
    <lineage>
        <taxon>Bacteria</taxon>
        <taxon>Pseudomonadati</taxon>
        <taxon>Chlorobiota</taxon>
        <taxon>Chlorobiia</taxon>
        <taxon>Chlorobiales</taxon>
        <taxon>Chlorobiaceae</taxon>
        <taxon>Chlorobium/Pelodictyon group</taxon>
        <taxon>Pelodictyon</taxon>
    </lineage>
</organism>
<feature type="transmembrane region" description="Helical" evidence="12">
    <location>
        <begin position="42"/>
        <end position="66"/>
    </location>
</feature>
<sequence>MQPLDISIVVIFLLGNTIFGLWQGRSNRSTGDYFLGSHRLPWVVAMLSIVATETSVLTFVSVPGLAYRGDWSFLQLPLGYIAGRILVSSLLLPMYFREGVTSIYESIGTRYGRGMQRLASVVFLVTRILGDGVRFLATAVVVEVVTGWSMPLSVLIIGAVTLIYTISGGLKAVAWLDSFQFALYLLGGIITIVFIGFHIDGGIPAALQTLAGDGKLQLFNFDRNILLDPMAFGGAFIGGMFLSLASHGVDHMMVQRVLACSSLGAARKALIGSGFFVLLQFAIFLLAGSLMFVFTGGAPREQDREFATFIVQSLPSGLKGLLLAGILSAAMSTIASSINSLASSTVTDLMGGKASLRTSRIISLGWAGVLIAIALAFNEGDKAIIMVGLKIASYTYGGLLGLFILSTGRCSFHPSSLAAGLVAGMGTVFALDAAGLAWTWYILLSAAINILVVHAADTFRRESSGAGENTTRK</sequence>
<evidence type="ECO:0000256" key="4">
    <source>
        <dbReference type="ARBA" id="ARBA00022475"/>
    </source>
</evidence>
<dbReference type="PANTHER" id="PTHR42985">
    <property type="entry name" value="SODIUM-COUPLED MONOCARBOXYLATE TRANSPORTER"/>
    <property type="match status" value="1"/>
</dbReference>
<dbReference type="PANTHER" id="PTHR42985:SF47">
    <property type="entry name" value="INTEGRAL MEMBRANE TRANSPORT PROTEIN"/>
    <property type="match status" value="1"/>
</dbReference>
<proteinExistence type="inferred from homology"/>
<feature type="transmembrane region" description="Helical" evidence="12">
    <location>
        <begin position="270"/>
        <end position="294"/>
    </location>
</feature>
<evidence type="ECO:0000256" key="12">
    <source>
        <dbReference type="SAM" id="Phobius"/>
    </source>
</evidence>
<dbReference type="Pfam" id="PF00474">
    <property type="entry name" value="SSF"/>
    <property type="match status" value="1"/>
</dbReference>